<dbReference type="Proteomes" id="UP000770661">
    <property type="component" value="Unassembled WGS sequence"/>
</dbReference>
<dbReference type="AlphaFoldDB" id="A0A8J5CYL5"/>
<evidence type="ECO:0000313" key="2">
    <source>
        <dbReference type="Proteomes" id="UP000770661"/>
    </source>
</evidence>
<accession>A0A8J5CYL5</accession>
<gene>
    <name evidence="1" type="ORF">GWK47_044805</name>
</gene>
<reference evidence="1" key="1">
    <citation type="submission" date="2020-07" db="EMBL/GenBank/DDBJ databases">
        <title>The High-quality genome of the commercially important snow crab, Chionoecetes opilio.</title>
        <authorList>
            <person name="Jeong J.-H."/>
            <person name="Ryu S."/>
        </authorList>
    </citation>
    <scope>NUCLEOTIDE SEQUENCE</scope>
    <source>
        <strain evidence="1">MADBK_172401_WGS</strain>
        <tissue evidence="1">Digestive gland</tissue>
    </source>
</reference>
<name>A0A8J5CYL5_CHIOP</name>
<comment type="caution">
    <text evidence="1">The sequence shown here is derived from an EMBL/GenBank/DDBJ whole genome shotgun (WGS) entry which is preliminary data.</text>
</comment>
<evidence type="ECO:0000313" key="1">
    <source>
        <dbReference type="EMBL" id="KAG0722265.1"/>
    </source>
</evidence>
<proteinExistence type="predicted"/>
<organism evidence="1 2">
    <name type="scientific">Chionoecetes opilio</name>
    <name type="common">Atlantic snow crab</name>
    <name type="synonym">Cancer opilio</name>
    <dbReference type="NCBI Taxonomy" id="41210"/>
    <lineage>
        <taxon>Eukaryota</taxon>
        <taxon>Metazoa</taxon>
        <taxon>Ecdysozoa</taxon>
        <taxon>Arthropoda</taxon>
        <taxon>Crustacea</taxon>
        <taxon>Multicrustacea</taxon>
        <taxon>Malacostraca</taxon>
        <taxon>Eumalacostraca</taxon>
        <taxon>Eucarida</taxon>
        <taxon>Decapoda</taxon>
        <taxon>Pleocyemata</taxon>
        <taxon>Brachyura</taxon>
        <taxon>Eubrachyura</taxon>
        <taxon>Majoidea</taxon>
        <taxon>Majidae</taxon>
        <taxon>Chionoecetes</taxon>
    </lineage>
</organism>
<keyword evidence="2" id="KW-1185">Reference proteome</keyword>
<dbReference type="OrthoDB" id="6022628at2759"/>
<dbReference type="EMBL" id="JACEEZ010009821">
    <property type="protein sequence ID" value="KAG0722265.1"/>
    <property type="molecule type" value="Genomic_DNA"/>
</dbReference>
<sequence>MCSMTADISTGGFIAMGRRGEREAIHSGHFMVSDFEAEAQDDEENVLLEIPGDAGQETGAPSVQGQASQVLQGVVTYGKMSKVEPVNIDSSLTKLFNAMSIAYR</sequence>
<protein>
    <submittedName>
        <fullName evidence="1">Uncharacterized protein</fullName>
    </submittedName>
</protein>